<feature type="signal peptide" evidence="2">
    <location>
        <begin position="1"/>
        <end position="19"/>
    </location>
</feature>
<feature type="region of interest" description="Disordered" evidence="1">
    <location>
        <begin position="697"/>
        <end position="718"/>
    </location>
</feature>
<dbReference type="GO" id="GO:0006096">
    <property type="term" value="P:glycolytic process"/>
    <property type="evidence" value="ECO:0007669"/>
    <property type="project" value="InterPro"/>
</dbReference>
<evidence type="ECO:0000313" key="3">
    <source>
        <dbReference type="EMBL" id="CCA23750.1"/>
    </source>
</evidence>
<proteinExistence type="predicted"/>
<name>F0WQZ0_9STRA</name>
<reference evidence="3" key="1">
    <citation type="journal article" date="2011" name="PLoS Biol.">
        <title>Gene gain and loss during evolution of obligate parasitism in the white rust pathogen of Arabidopsis thaliana.</title>
        <authorList>
            <person name="Kemen E."/>
            <person name="Gardiner A."/>
            <person name="Schultz-Larsen T."/>
            <person name="Kemen A.C."/>
            <person name="Balmuth A.L."/>
            <person name="Robert-Seilaniantz A."/>
            <person name="Bailey K."/>
            <person name="Holub E."/>
            <person name="Studholme D.J."/>
            <person name="Maclean D."/>
            <person name="Jones J.D."/>
        </authorList>
    </citation>
    <scope>NUCLEOTIDE SEQUENCE</scope>
</reference>
<dbReference type="PANTHER" id="PTHR48421:SF1">
    <property type="entry name" value="MYCBP-ASSOCIATED PROTEIN"/>
    <property type="match status" value="1"/>
</dbReference>
<gene>
    <name evidence="3" type="primary">AlNc14C205G8798</name>
    <name evidence="3" type="ORF">ALNC14_098940</name>
</gene>
<evidence type="ECO:0000256" key="1">
    <source>
        <dbReference type="SAM" id="MobiDB-lite"/>
    </source>
</evidence>
<dbReference type="InterPro" id="IPR032707">
    <property type="entry name" value="MYCBPAP"/>
</dbReference>
<reference evidence="3" key="2">
    <citation type="submission" date="2011-02" db="EMBL/GenBank/DDBJ databases">
        <authorList>
            <person name="MacLean D."/>
        </authorList>
    </citation>
    <scope>NUCLEOTIDE SEQUENCE</scope>
</reference>
<dbReference type="GO" id="GO:0004618">
    <property type="term" value="F:phosphoglycerate kinase activity"/>
    <property type="evidence" value="ECO:0007669"/>
    <property type="project" value="InterPro"/>
</dbReference>
<feature type="chain" id="PRO_5003259580" evidence="2">
    <location>
        <begin position="20"/>
        <end position="1546"/>
    </location>
</feature>
<dbReference type="InterPro" id="IPR015824">
    <property type="entry name" value="Phosphoglycerate_kinase_N"/>
</dbReference>
<feature type="compositionally biased region" description="Low complexity" evidence="1">
    <location>
        <begin position="701"/>
        <end position="714"/>
    </location>
</feature>
<dbReference type="PANTHER" id="PTHR48421">
    <property type="entry name" value="MYCBP-ASSOCIATED PROTEIN"/>
    <property type="match status" value="1"/>
</dbReference>
<sequence length="1546" mass="175624">MLTSIALLIKVLFIEAIFASRMNVEGKRATSTSTLHHPEDIHSDIHLTNEIDRTASSTENNSSKFDSISNSPVYEELPRDKQSGKLTFYAALGDQSDIEAYERYLLSKKSQKTDQRNDLETLPLNAFDPLTRLKWGLKETLDKVSGSKNQLEDGNLRTRASSDVTREETYKQQEEWIQSLSRDQKDAIRMQTKTIQKWEQVNGQWDQFKTRMAKILHKPTSKLVINRMNTHREKVELHEALEVATPFIEKVGSDLWSVSLRNDSTRYVPVGNIFSGLYCPIRERTTLGPSVRRPLDHTSFDFDNEKSPMSILDKRMLKALSRKKLRLKKQLGKLMKHTVEPSESVKLVVGTTDLFEWAHSGKMAIEAQFSGIPNASELCVIEEEVDTTKSYKVSGDVEPSIRLYTRGSESRNSQYVQLEFYTDCGTLEYQTVVLENSGTIAYHFEWFRDEIQADADILHQLAKNGEHSCIHGDMPQTFISCLHGLLLPDECIEFTFFFRSSKTGIFFENWVLTVDPPLLQNMRESTNIKNRSRSSPSDQMNITLGVSCCCTAVDNDEPIKARQRLQTAIDQKATKCMAEQLIYQILETLQYEDSSSSLASAIEIAAVHFYEVNKGSRFESLYPCEDMLRKARSIHEETRHLQQDFRSIENDKNDVDNVTIEIEQNDEWNLSFTELETRIAVVEKSIQDIAPITADQEITFSEESSSDQESTSTSQKKDEDDNLLIQIKLSHMQKAVTLRRNFEILAREAMVSSDDREHLHQQLLNELFKVLSELPVVDEIVKLSHSVKEEIKLSISTHIFDGILTAVEKSVRSNRTYQKLRHIEQQRLQNGWPIEAPKLGNWIGSDTSHATSYRVSHEDAESICENVQLVLDLDISNWFCLKLIGTDQNTTPPTPSFRWTLSPELISSDHYIPNEFQSAVTAICEIIQTYQFEMDRMKENQVTGAGGPLRLLIMGELSSPPMLSRQARRTFDIASTSQGHKPEVLLDALIATQDDYLSFQDCGLIFDRSLAKFLPTNLSWTFQFCASNEELESIPQPRDRESIQIVLMENSHKRIRERIKVGDNEAGSTESLGAHTESIDLLESQSTEITLDRVIFDTFPTKCDLLVSSKRGSSPETAAAKSSFTSKVHAEWKLWLHSLTPQAGDCTEVSNIAIIGGRDLSSKIHLINTIMESSKEIYFVGGVAIELYCALYLRQRCLHAEQLIREAQHRGENKTAEKLQRRMEREEASDLNAAYMIPVVTRLQQKAYSRDTLLWLPRDWIVGEEALPSESKISLRDKVLAALEDEIASSYEGDMDDDDDDDDEAIEIKKTEMSVKGPPPSCSWEPFMAYQGDTAHVSIESLDSDCAKWISFEAVTETFLCDQFHSMEKSQAEILERKIKEEDDSDPANIIPTKKKLSPPEYEWIFRAYDIGPHSMGHLCNALKKSSERNDKLNVIINGVFGAVEYREFSTATRQFLSALLNLKEKRDTTNIFVVGQSTAKLFQWLDSKPSTPTTIQSDTVINRNSPNSSPHQFITAHTIGSATILKQILSGHSNCVLSSLQNQFK</sequence>
<organism evidence="3">
    <name type="scientific">Albugo laibachii Nc14</name>
    <dbReference type="NCBI Taxonomy" id="890382"/>
    <lineage>
        <taxon>Eukaryota</taxon>
        <taxon>Sar</taxon>
        <taxon>Stramenopiles</taxon>
        <taxon>Oomycota</taxon>
        <taxon>Peronosporomycetes</taxon>
        <taxon>Albuginales</taxon>
        <taxon>Albuginaceae</taxon>
        <taxon>Albugo</taxon>
    </lineage>
</organism>
<dbReference type="Pfam" id="PF14646">
    <property type="entry name" value="MYCBPAP"/>
    <property type="match status" value="1"/>
</dbReference>
<accession>F0WQZ0</accession>
<protein>
    <submittedName>
        <fullName evidence="3">Uncharacterized protein AlNc14C205G8798</fullName>
    </submittedName>
</protein>
<evidence type="ECO:0000256" key="2">
    <source>
        <dbReference type="SAM" id="SignalP"/>
    </source>
</evidence>
<dbReference type="EMBL" id="FR824250">
    <property type="protein sequence ID" value="CCA23750.1"/>
    <property type="molecule type" value="Genomic_DNA"/>
</dbReference>
<dbReference type="Gene3D" id="3.40.50.1260">
    <property type="entry name" value="Phosphoglycerate kinase, N-terminal domain"/>
    <property type="match status" value="2"/>
</dbReference>
<dbReference type="HOGENOM" id="CLU_244530_0_0_1"/>
<keyword evidence="2" id="KW-0732">Signal</keyword>